<keyword evidence="14 16" id="KW-0456">Lyase</keyword>
<evidence type="ECO:0000256" key="10">
    <source>
        <dbReference type="ARBA" id="ARBA00022723"/>
    </source>
</evidence>
<feature type="binding site" evidence="17">
    <location>
        <position position="772"/>
    </location>
    <ligand>
        <name>[4Fe-4S] cluster</name>
        <dbReference type="ChEBI" id="CHEBI:49883"/>
    </ligand>
</feature>
<evidence type="ECO:0000256" key="6">
    <source>
        <dbReference type="ARBA" id="ARBA00013250"/>
    </source>
</evidence>
<dbReference type="InterPro" id="IPR015929">
    <property type="entry name" value="Aconitase_B_swivel"/>
</dbReference>
<sequence>MLEAYRKHVEERAAEGVVPKPLDAEQVAGLVELLKTPPQGEEEFLLDLLENRIPPGVDEAAYVKAGFLTAVAKGEVKSPLVDREKAAKLLGTMQGGYNIAPLVELLDDEVLAPISAKALSHTLLMFDAFYDVEEKAKAGNAFAQQVLQSWADAEWFLSKPQLQEKITLTVFKVTGETNTDDLSPAPDAWSRPDIPVHALAMLKNEREGINPDQPGNVGPIKQLEELKNKGHQLVYVGDVVGTGSSRKSATNSVLWFMGDDIPYVPNKRAGGYVLGGKIAPIFFNTMEDAGALPIEVDVSKLNMGDVIDVYPFEGKVCNHETGETLAEFKLKTSVLIDEVRAGGRIPLIIGRGLTDKARQSLGLEPSDIFRKPGDIADSGKGYSLAQKMVGKACGVEGIRPGTYCEPKMTTVGSQDTTGPMTRDELKDLACLGFSADLVMQSFCHTSAYPKPVDVNTHHTLPDFIMNRGGVSLRPGDGIIHSWLNRMLLPDTVGTGGDSHTRFPLGISFPAGSGLVAFAAATGVMPLDMPESILVRFKGKMQPGITLRDLVHAIPYYGIKQGLLTVEKAGKINEFSGRILEIEGLEHLTVEQAFELSDASAERSAAGCTVNLSQESIEEYLNSNIVMLKWMISEGYGNRRTIERRITAMQEWLANPELMRADKDADYAHVIEIDMDEIGEPVLCAPNDPDDARLLSEVQGTEIDEVFIGSCMTNIGHFRAAGKLLEQWGGTLDTRLWVAPPTKMDRDQLTEEGYYGIYGRAGVRIETPGCSLCMGNQARVADKATVISTSTRNFPNRLGTGANVYLSSAELAAVGAILGRIPTKEEYLEYAAKINATASDTYRYLNFHKMEQYTEKADTVIFQEPA</sequence>
<evidence type="ECO:0000256" key="17">
    <source>
        <dbReference type="PIRSR" id="PIRSR036687-1"/>
    </source>
</evidence>
<comment type="cofactor">
    <cofactor evidence="17">
        <name>[4Fe-4S] cluster</name>
        <dbReference type="ChEBI" id="CHEBI:49883"/>
    </cofactor>
    <text evidence="17">Binds 1 [4Fe-4S] cluster per subunit.</text>
</comment>
<evidence type="ECO:0000256" key="18">
    <source>
        <dbReference type="PIRSR" id="PIRSR036687-2"/>
    </source>
</evidence>
<dbReference type="PANTHER" id="PTHR43160:SF4">
    <property type="entry name" value="ACONITATE HYDRATASE B"/>
    <property type="match status" value="1"/>
</dbReference>
<dbReference type="GO" id="GO:0019629">
    <property type="term" value="P:propionate catabolic process, 2-methylcitrate cycle"/>
    <property type="evidence" value="ECO:0007669"/>
    <property type="project" value="TreeGrafter"/>
</dbReference>
<evidence type="ECO:0000256" key="12">
    <source>
        <dbReference type="ARBA" id="ARBA00023004"/>
    </source>
</evidence>
<feature type="binding site" evidence="18">
    <location>
        <position position="191"/>
    </location>
    <ligand>
        <name>substrate</name>
    </ligand>
</feature>
<dbReference type="InterPro" id="IPR050926">
    <property type="entry name" value="Aconitase/IPM_isomerase"/>
</dbReference>
<dbReference type="GO" id="GO:0046872">
    <property type="term" value="F:metal ion binding"/>
    <property type="evidence" value="ECO:0007669"/>
    <property type="project" value="UniProtKB-KW"/>
</dbReference>
<evidence type="ECO:0000256" key="15">
    <source>
        <dbReference type="ARBA" id="ARBA00023501"/>
    </source>
</evidence>
<evidence type="ECO:0000256" key="3">
    <source>
        <dbReference type="ARBA" id="ARBA00005026"/>
    </source>
</evidence>
<dbReference type="UniPathway" id="UPA00223">
    <property type="reaction ID" value="UER00718"/>
</dbReference>
<dbReference type="Pfam" id="PF00330">
    <property type="entry name" value="Aconitase"/>
    <property type="match status" value="1"/>
</dbReference>
<feature type="binding site" evidence="18">
    <location>
        <position position="498"/>
    </location>
    <ligand>
        <name>substrate</name>
    </ligand>
</feature>
<protein>
    <recommendedName>
        <fullName evidence="7 16">Aconitate hydratase B</fullName>
        <ecNumber evidence="5 16">4.2.1.3</ecNumber>
        <ecNumber evidence="6 16">4.2.1.99</ecNumber>
    </recommendedName>
    <alternativeName>
        <fullName evidence="16">2-methylisocitrate dehydratase</fullName>
    </alternativeName>
</protein>
<evidence type="ECO:0000256" key="1">
    <source>
        <dbReference type="ARBA" id="ARBA00000118"/>
    </source>
</evidence>
<evidence type="ECO:0000259" key="20">
    <source>
        <dbReference type="Pfam" id="PF06434"/>
    </source>
</evidence>
<keyword evidence="23" id="KW-1185">Reference proteome</keyword>
<dbReference type="Gene3D" id="1.25.40.310">
    <property type="entry name" value="Aconitate B, HEAT-like domain"/>
    <property type="match status" value="1"/>
</dbReference>
<evidence type="ECO:0000256" key="4">
    <source>
        <dbReference type="ARBA" id="ARBA00007185"/>
    </source>
</evidence>
<dbReference type="Gene3D" id="3.30.499.10">
    <property type="entry name" value="Aconitase, domain 3"/>
    <property type="match status" value="2"/>
</dbReference>
<gene>
    <name evidence="22" type="ORF">SU60_11360</name>
</gene>
<dbReference type="InterPro" id="IPR036288">
    <property type="entry name" value="Aconitase_B_HEAT-like_dom_sf"/>
</dbReference>
<keyword evidence="13 17" id="KW-0411">Iron-sulfur</keyword>
<dbReference type="RefSeq" id="WP_041155605.1">
    <property type="nucleotide sequence ID" value="NZ_CBCRVP010000009.1"/>
</dbReference>
<dbReference type="GO" id="GO:0005829">
    <property type="term" value="C:cytosol"/>
    <property type="evidence" value="ECO:0007669"/>
    <property type="project" value="InterPro"/>
</dbReference>
<organism evidence="22 23">
    <name type="scientific">Vibrio mytili</name>
    <dbReference type="NCBI Taxonomy" id="50718"/>
    <lineage>
        <taxon>Bacteria</taxon>
        <taxon>Pseudomonadati</taxon>
        <taxon>Pseudomonadota</taxon>
        <taxon>Gammaproteobacteria</taxon>
        <taxon>Vibrionales</taxon>
        <taxon>Vibrionaceae</taxon>
        <taxon>Vibrio</taxon>
    </lineage>
</organism>
<dbReference type="EC" id="4.2.1.99" evidence="6 16"/>
<dbReference type="FunFam" id="1.25.40.310:FF:000001">
    <property type="entry name" value="Aconitate hydratase B"/>
    <property type="match status" value="1"/>
</dbReference>
<feature type="binding site" evidence="17">
    <location>
        <position position="710"/>
    </location>
    <ligand>
        <name>[4Fe-4S] cluster</name>
        <dbReference type="ChEBI" id="CHEBI:49883"/>
    </ligand>
</feature>
<evidence type="ECO:0000256" key="13">
    <source>
        <dbReference type="ARBA" id="ARBA00023014"/>
    </source>
</evidence>
<dbReference type="InterPro" id="IPR001030">
    <property type="entry name" value="Acoase/IPM_deHydtase_lsu_aba"/>
</dbReference>
<dbReference type="NCBIfam" id="TIGR00117">
    <property type="entry name" value="acnB"/>
    <property type="match status" value="1"/>
</dbReference>
<dbReference type="GO" id="GO:0006099">
    <property type="term" value="P:tricarboxylic acid cycle"/>
    <property type="evidence" value="ECO:0007669"/>
    <property type="project" value="UniProtKB-UniPathway"/>
</dbReference>
<dbReference type="PANTHER" id="PTHR43160">
    <property type="entry name" value="ACONITATE HYDRATASE B"/>
    <property type="match status" value="1"/>
</dbReference>
<feature type="binding site" evidence="18">
    <location>
        <begin position="414"/>
        <end position="416"/>
    </location>
    <ligand>
        <name>substrate</name>
    </ligand>
</feature>
<dbReference type="CDD" id="cd01581">
    <property type="entry name" value="AcnB"/>
    <property type="match status" value="1"/>
</dbReference>
<feature type="domain" description="Aconitase B swivel" evidence="20">
    <location>
        <begin position="168"/>
        <end position="382"/>
    </location>
</feature>
<dbReference type="GO" id="GO:0051539">
    <property type="term" value="F:4 iron, 4 sulfur cluster binding"/>
    <property type="evidence" value="ECO:0007669"/>
    <property type="project" value="UniProtKB-KW"/>
</dbReference>
<dbReference type="InterPro" id="IPR015928">
    <property type="entry name" value="Aconitase/3IPM_dehydase_swvl"/>
</dbReference>
<dbReference type="FunFam" id="3.30.499.10:FF:000001">
    <property type="entry name" value="Aconitate hydratase B"/>
    <property type="match status" value="1"/>
</dbReference>
<dbReference type="PIRSF" id="PIRSF036687">
    <property type="entry name" value="AcnB"/>
    <property type="match status" value="1"/>
</dbReference>
<dbReference type="FunFam" id="3.30.499.10:FF:000008">
    <property type="entry name" value="Aconitate hydratase B"/>
    <property type="match status" value="1"/>
</dbReference>
<dbReference type="SUPFAM" id="SSF52016">
    <property type="entry name" value="LeuD/IlvD-like"/>
    <property type="match status" value="1"/>
</dbReference>
<keyword evidence="11" id="KW-0694">RNA-binding</keyword>
<dbReference type="PROSITE" id="PS01244">
    <property type="entry name" value="ACONITASE_2"/>
    <property type="match status" value="1"/>
</dbReference>
<evidence type="ECO:0000259" key="19">
    <source>
        <dbReference type="Pfam" id="PF00330"/>
    </source>
</evidence>
<evidence type="ECO:0000256" key="5">
    <source>
        <dbReference type="ARBA" id="ARBA00012926"/>
    </source>
</evidence>
<dbReference type="OrthoDB" id="9758061at2"/>
<dbReference type="Gene3D" id="3.20.19.10">
    <property type="entry name" value="Aconitase, domain 4"/>
    <property type="match status" value="1"/>
</dbReference>
<keyword evidence="12 17" id="KW-0408">Iron</keyword>
<dbReference type="SUPFAM" id="SSF53732">
    <property type="entry name" value="Aconitase iron-sulfur domain"/>
    <property type="match status" value="1"/>
</dbReference>
<dbReference type="InterPro" id="IPR018136">
    <property type="entry name" value="Aconitase_4Fe-4S_BS"/>
</dbReference>
<dbReference type="Pfam" id="PF06434">
    <property type="entry name" value="Aconitase_2_N"/>
    <property type="match status" value="1"/>
</dbReference>
<comment type="catalytic activity">
    <reaction evidence="15 16">
        <text>citrate = D-threo-isocitrate</text>
        <dbReference type="Rhea" id="RHEA:10336"/>
        <dbReference type="ChEBI" id="CHEBI:15562"/>
        <dbReference type="ChEBI" id="CHEBI:16947"/>
        <dbReference type="EC" id="4.2.1.3"/>
    </reaction>
</comment>
<dbReference type="GO" id="GO:0003730">
    <property type="term" value="F:mRNA 3'-UTR binding"/>
    <property type="evidence" value="ECO:0007669"/>
    <property type="project" value="UniProtKB-ARBA"/>
</dbReference>
<evidence type="ECO:0000256" key="16">
    <source>
        <dbReference type="PIRNR" id="PIRNR036687"/>
    </source>
</evidence>
<evidence type="ECO:0000256" key="11">
    <source>
        <dbReference type="ARBA" id="ARBA00022884"/>
    </source>
</evidence>
<dbReference type="FunFam" id="3.20.19.10:FF:000004">
    <property type="entry name" value="Aconitate hydratase B"/>
    <property type="match status" value="1"/>
</dbReference>
<comment type="caution">
    <text evidence="22">The sequence shown here is derived from an EMBL/GenBank/DDBJ whole genome shotgun (WGS) entry which is preliminary data.</text>
</comment>
<dbReference type="InterPro" id="IPR015933">
    <property type="entry name" value="Aconitase_B_HEAT-like_dom"/>
</dbReference>
<feature type="domain" description="Aconitase B HEAT-like" evidence="21">
    <location>
        <begin position="4"/>
        <end position="156"/>
    </location>
</feature>
<reference evidence="22 23" key="1">
    <citation type="submission" date="2015-01" db="EMBL/GenBank/DDBJ databases">
        <title>Draft genome of Vibrio mytili type strain CAIM 528.</title>
        <authorList>
            <person name="Gonzalez-Castillo A."/>
            <person name="Gomez-Gil B."/>
            <person name="Enciso-Ibarra J."/>
        </authorList>
    </citation>
    <scope>NUCLEOTIDE SEQUENCE [LARGE SCALE GENOMIC DNA]</scope>
    <source>
        <strain evidence="22 23">CAIM 528</strain>
    </source>
</reference>
<feature type="domain" description="Aconitase/3-isopropylmalate dehydratase large subunit alpha/beta/alpha" evidence="19">
    <location>
        <begin position="472"/>
        <end position="818"/>
    </location>
</feature>
<evidence type="ECO:0000313" key="23">
    <source>
        <dbReference type="Proteomes" id="UP000031977"/>
    </source>
</evidence>
<accession>A0A0C3DHD1</accession>
<evidence type="ECO:0000259" key="21">
    <source>
        <dbReference type="Pfam" id="PF11791"/>
    </source>
</evidence>
<evidence type="ECO:0000256" key="8">
    <source>
        <dbReference type="ARBA" id="ARBA00022485"/>
    </source>
</evidence>
<dbReference type="STRING" id="50718.SU60_11360"/>
<keyword evidence="9 16" id="KW-0816">Tricarboxylic acid cycle</keyword>
<evidence type="ECO:0000256" key="9">
    <source>
        <dbReference type="ARBA" id="ARBA00022532"/>
    </source>
</evidence>
<dbReference type="UniPathway" id="UPA00946"/>
<dbReference type="GO" id="GO:0047456">
    <property type="term" value="F:2-methylisocitrate dehydratase activity"/>
    <property type="evidence" value="ECO:0007669"/>
    <property type="project" value="UniProtKB-EC"/>
</dbReference>
<dbReference type="Pfam" id="PF11791">
    <property type="entry name" value="Aconitase_B_N"/>
    <property type="match status" value="1"/>
</dbReference>
<dbReference type="SUPFAM" id="SSF74778">
    <property type="entry name" value="Aconitase B, N-terminal domain"/>
    <property type="match status" value="1"/>
</dbReference>
<dbReference type="PROSITE" id="PS00450">
    <property type="entry name" value="ACONITASE_1"/>
    <property type="match status" value="1"/>
</dbReference>
<dbReference type="Gene3D" id="3.40.1060.10">
    <property type="entry name" value="Aconitase, Domain 2"/>
    <property type="match status" value="1"/>
</dbReference>
<feature type="binding site" evidence="17">
    <location>
        <position position="769"/>
    </location>
    <ligand>
        <name>[4Fe-4S] cluster</name>
        <dbReference type="ChEBI" id="CHEBI:49883"/>
    </ligand>
</feature>
<comment type="catalytic activity">
    <reaction evidence="1 16">
        <text>(2S,3R)-3-hydroxybutane-1,2,3-tricarboxylate = 2-methyl-cis-aconitate + H2O</text>
        <dbReference type="Rhea" id="RHEA:17941"/>
        <dbReference type="ChEBI" id="CHEBI:15377"/>
        <dbReference type="ChEBI" id="CHEBI:57429"/>
        <dbReference type="ChEBI" id="CHEBI:57872"/>
        <dbReference type="EC" id="4.2.1.99"/>
    </reaction>
</comment>
<comment type="similarity">
    <text evidence="4 16">Belongs to the aconitase/IPM isomerase family.</text>
</comment>
<dbReference type="CDD" id="cd01576">
    <property type="entry name" value="AcnB_Swivel"/>
    <property type="match status" value="1"/>
</dbReference>
<comment type="pathway">
    <text evidence="3">Organic acid metabolism; propanoate degradation.</text>
</comment>
<keyword evidence="10 17" id="KW-0479">Metal-binding</keyword>
<dbReference type="GO" id="GO:0003994">
    <property type="term" value="F:aconitate hydratase activity"/>
    <property type="evidence" value="ECO:0007669"/>
    <property type="project" value="UniProtKB-EC"/>
</dbReference>
<feature type="binding site" evidence="18">
    <location>
        <position position="796"/>
    </location>
    <ligand>
        <name>substrate</name>
    </ligand>
</feature>
<comment type="pathway">
    <text evidence="2 16">Carbohydrate metabolism; tricarboxylic acid cycle; isocitrate from oxaloacetate: step 2/2.</text>
</comment>
<dbReference type="InterPro" id="IPR015932">
    <property type="entry name" value="Aconitase_dom2"/>
</dbReference>
<feature type="binding site" evidence="18">
    <location>
        <begin position="244"/>
        <end position="246"/>
    </location>
    <ligand>
        <name>substrate</name>
    </ligand>
</feature>
<evidence type="ECO:0000256" key="7">
    <source>
        <dbReference type="ARBA" id="ARBA00019379"/>
    </source>
</evidence>
<evidence type="ECO:0000256" key="2">
    <source>
        <dbReference type="ARBA" id="ARBA00004717"/>
    </source>
</evidence>
<proteinExistence type="inferred from homology"/>
<dbReference type="Proteomes" id="UP000031977">
    <property type="component" value="Unassembled WGS sequence"/>
</dbReference>
<evidence type="ECO:0000256" key="14">
    <source>
        <dbReference type="ARBA" id="ARBA00023239"/>
    </source>
</evidence>
<dbReference type="InterPro" id="IPR015931">
    <property type="entry name" value="Acnase/IPM_dHydase_lsu_aba_1/3"/>
</dbReference>
<dbReference type="NCBIfam" id="NF006690">
    <property type="entry name" value="PRK09238.1"/>
    <property type="match status" value="1"/>
</dbReference>
<feature type="binding site" evidence="18">
    <location>
        <position position="791"/>
    </location>
    <ligand>
        <name>substrate</name>
    </ligand>
</feature>
<dbReference type="AlphaFoldDB" id="A0A0C3DHD1"/>
<keyword evidence="8 17" id="KW-0004">4Fe-4S</keyword>
<dbReference type="InterPro" id="IPR036008">
    <property type="entry name" value="Aconitase_4Fe-4S_dom"/>
</dbReference>
<dbReference type="EC" id="4.2.1.3" evidence="5 16"/>
<dbReference type="EMBL" id="JXOK01000041">
    <property type="protein sequence ID" value="KIN10799.1"/>
    <property type="molecule type" value="Genomic_DNA"/>
</dbReference>
<name>A0A0C3DHD1_9VIBR</name>
<dbReference type="InterPro" id="IPR004406">
    <property type="entry name" value="Aconitase_B"/>
</dbReference>
<evidence type="ECO:0000313" key="22">
    <source>
        <dbReference type="EMBL" id="KIN10799.1"/>
    </source>
</evidence>